<feature type="compositionally biased region" description="Basic residues" evidence="1">
    <location>
        <begin position="999"/>
        <end position="1020"/>
    </location>
</feature>
<feature type="compositionally biased region" description="Low complexity" evidence="1">
    <location>
        <begin position="686"/>
        <end position="695"/>
    </location>
</feature>
<gene>
    <name evidence="2" type="ORF">KXQ929_LOCUS10883</name>
</gene>
<feature type="compositionally biased region" description="Low complexity" evidence="1">
    <location>
        <begin position="168"/>
        <end position="178"/>
    </location>
</feature>
<feature type="compositionally biased region" description="Low complexity" evidence="1">
    <location>
        <begin position="427"/>
        <end position="441"/>
    </location>
</feature>
<dbReference type="Proteomes" id="UP000663868">
    <property type="component" value="Unassembled WGS sequence"/>
</dbReference>
<feature type="region of interest" description="Disordered" evidence="1">
    <location>
        <begin position="417"/>
        <end position="465"/>
    </location>
</feature>
<protein>
    <submittedName>
        <fullName evidence="2">Uncharacterized protein</fullName>
    </submittedName>
</protein>
<feature type="region of interest" description="Disordered" evidence="1">
    <location>
        <begin position="92"/>
        <end position="234"/>
    </location>
</feature>
<feature type="compositionally biased region" description="Polar residues" evidence="1">
    <location>
        <begin position="179"/>
        <end position="190"/>
    </location>
</feature>
<feature type="compositionally biased region" description="Polar residues" evidence="1">
    <location>
        <begin position="705"/>
        <end position="748"/>
    </location>
</feature>
<feature type="compositionally biased region" description="Polar residues" evidence="1">
    <location>
        <begin position="788"/>
        <end position="823"/>
    </location>
</feature>
<evidence type="ECO:0000256" key="1">
    <source>
        <dbReference type="SAM" id="MobiDB-lite"/>
    </source>
</evidence>
<feature type="compositionally biased region" description="Low complexity" evidence="1">
    <location>
        <begin position="18"/>
        <end position="28"/>
    </location>
</feature>
<feature type="compositionally biased region" description="Low complexity" evidence="1">
    <location>
        <begin position="1073"/>
        <end position="1103"/>
    </location>
</feature>
<dbReference type="AlphaFoldDB" id="A0A818UCI8"/>
<sequence>MKNNIKKAKSAAMVTVPTSQQQQQQTSTNHDWQIPPDDNSVNNEMESGTLPPATMLLHSNDSIHPMPPSDSPMNQFSDIFSSRQSVQLNNKTNKRKLDDFVDPSSTDFDSSSSVKPQKTEQNESERSLSRTGTPLSNGPLPPPPPSSTPSRNGNDNGPSSFDFGPTSNNNNNNNNNNNTGRNTPNSSLFARQTPPPPSLQQQQQQQQQQSLSQLPPPSSYMPMSPRNQFSVTSDTPYLQTNNQVFVFTTQLANEAAESVLKNEHPNIIEYHKSLPSTSQYLNSLSNNMNNSHNSLLGGPMHMNHGPPPPPGCHSPRTMQMMMGGPGPHNPHLQHHNNIGGPPPNWPHPHFHPHQQQPPFGRLTPGPGGLPPPSHLLPPGGMMMNGQPPSDGIENLTPERAKHRKNQLNKIEDLKTKITGGRNRGGRSKANAAAAAAAASGNMPSSMNGGPLPPNSLDPHQQQMMMMNSPHGVGPPHHMMGIGPPQQPPPHMLPPGMRGPDGMMLDMNGLPPPPHGYMNGPMPPNFHGQYGPGPGPGDPYGQLPPPLQQAQATRDWNKMQMEHIEGKVQHMRGQPPPYSSQSPSSLTPPIATTSTGGAIGPNGKLLSPKMEPSTTPRLYKVGQPEKFMPDSLPSSANKKLPGNPGEVQLTSSPTQMDYNEFGMEGEELIISRHLNRAYRPTNGVSGGLPLPSSSSSLKDEPMTPLARSTSTPNNNLNPLSCGQQPAGSTTPTHISQGSSSHLTPQSVSAVSPRPAKLTGNSSLSSPLMLSNNNSSGKDEPLDMNGGPKTPTSNMAPPLSSMLQMTNSLQSANSPYNSSNNTGSKPPSLSSNLSGNGPLLTSPNLGHMGKSMDQFPPPSHMSLPPHQQQHMQFQNMNPHHRMMGLPESMPPHYNPHHGGNLPPPHPHMYKMMPPHHSFDPSGMMLSHPGGPPRSSKGLPPPQLSNDPMQQHLHHLPPPHYVKMHNMDPSLGPPPPGHPQQHMRFGPMMDDGFGMGPPPPSHHPHHPHMHPHMHPHSQMHHQQMHPNDGRPPPPPQAINNTYVSTTMSIQQLNIQSLGAGGPPSELQTGTIHYHAPSGNGPDSQQQGPPGPNGNNSMFSSQQQPQQFATMNNMSINDPSFAPQFNDLQPPPSNLSVDGGQPPPYW</sequence>
<feature type="compositionally biased region" description="Low complexity" evidence="1">
    <location>
        <begin position="976"/>
        <end position="989"/>
    </location>
</feature>
<reference evidence="2" key="1">
    <citation type="submission" date="2021-02" db="EMBL/GenBank/DDBJ databases">
        <authorList>
            <person name="Nowell W R."/>
        </authorList>
    </citation>
    <scope>NUCLEOTIDE SEQUENCE</scope>
</reference>
<feature type="region of interest" description="Disordered" evidence="1">
    <location>
        <begin position="1052"/>
        <end position="1142"/>
    </location>
</feature>
<organism evidence="2 3">
    <name type="scientific">Adineta steineri</name>
    <dbReference type="NCBI Taxonomy" id="433720"/>
    <lineage>
        <taxon>Eukaryota</taxon>
        <taxon>Metazoa</taxon>
        <taxon>Spiralia</taxon>
        <taxon>Gnathifera</taxon>
        <taxon>Rotifera</taxon>
        <taxon>Eurotatoria</taxon>
        <taxon>Bdelloidea</taxon>
        <taxon>Adinetida</taxon>
        <taxon>Adinetidae</taxon>
        <taxon>Adineta</taxon>
    </lineage>
</organism>
<dbReference type="EMBL" id="CAJOBB010000525">
    <property type="protein sequence ID" value="CAF3698696.1"/>
    <property type="molecule type" value="Genomic_DNA"/>
</dbReference>
<feature type="compositionally biased region" description="Low complexity" evidence="1">
    <location>
        <begin position="824"/>
        <end position="838"/>
    </location>
</feature>
<feature type="compositionally biased region" description="Polar residues" evidence="1">
    <location>
        <begin position="1104"/>
        <end position="1114"/>
    </location>
</feature>
<name>A0A818UCI8_9BILA</name>
<feature type="compositionally biased region" description="Low complexity" evidence="1">
    <location>
        <begin position="102"/>
        <end position="114"/>
    </location>
</feature>
<evidence type="ECO:0000313" key="3">
    <source>
        <dbReference type="Proteomes" id="UP000663868"/>
    </source>
</evidence>
<accession>A0A818UCI8</accession>
<feature type="region of interest" description="Disordered" evidence="1">
    <location>
        <begin position="1"/>
        <end position="77"/>
    </location>
</feature>
<feature type="compositionally biased region" description="Low complexity" evidence="1">
    <location>
        <begin position="759"/>
        <end position="774"/>
    </location>
</feature>
<feature type="region of interest" description="Disordered" evidence="1">
    <location>
        <begin position="681"/>
        <end position="848"/>
    </location>
</feature>
<feature type="region of interest" description="Disordered" evidence="1">
    <location>
        <begin position="593"/>
        <end position="652"/>
    </location>
</feature>
<feature type="compositionally biased region" description="Low complexity" evidence="1">
    <location>
        <begin position="199"/>
        <end position="213"/>
    </location>
</feature>
<evidence type="ECO:0000313" key="2">
    <source>
        <dbReference type="EMBL" id="CAF3698696.1"/>
    </source>
</evidence>
<comment type="caution">
    <text evidence="2">The sequence shown here is derived from an EMBL/GenBank/DDBJ whole genome shotgun (WGS) entry which is preliminary data.</text>
</comment>
<feature type="compositionally biased region" description="Basic and acidic residues" evidence="1">
    <location>
        <begin position="117"/>
        <end position="128"/>
    </location>
</feature>
<feature type="compositionally biased region" description="Polar residues" evidence="1">
    <location>
        <begin position="225"/>
        <end position="234"/>
    </location>
</feature>
<feature type="region of interest" description="Disordered" evidence="1">
    <location>
        <begin position="912"/>
        <end position="1037"/>
    </location>
</feature>
<proteinExistence type="predicted"/>